<dbReference type="OrthoDB" id="10664038at2759"/>
<keyword evidence="3" id="KW-1185">Reference proteome</keyword>
<comment type="caution">
    <text evidence="2">The sequence shown here is derived from an EMBL/GenBank/DDBJ whole genome shotgun (WGS) entry which is preliminary data.</text>
</comment>
<organism evidence="2 3">
    <name type="scientific">Ramazzottius varieornatus</name>
    <name type="common">Water bear</name>
    <name type="synonym">Tardigrade</name>
    <dbReference type="NCBI Taxonomy" id="947166"/>
    <lineage>
        <taxon>Eukaryota</taxon>
        <taxon>Metazoa</taxon>
        <taxon>Ecdysozoa</taxon>
        <taxon>Tardigrada</taxon>
        <taxon>Eutardigrada</taxon>
        <taxon>Parachela</taxon>
        <taxon>Hypsibioidea</taxon>
        <taxon>Ramazzottiidae</taxon>
        <taxon>Ramazzottius</taxon>
    </lineage>
</organism>
<dbReference type="AlphaFoldDB" id="A0A1D1UHF8"/>
<dbReference type="EMBL" id="BDGG01000001">
    <property type="protein sequence ID" value="GAU89116.1"/>
    <property type="molecule type" value="Genomic_DNA"/>
</dbReference>
<feature type="region of interest" description="Disordered" evidence="1">
    <location>
        <begin position="173"/>
        <end position="192"/>
    </location>
</feature>
<gene>
    <name evidence="2" type="primary">RvY_01707-1</name>
    <name evidence="2" type="synonym">RvY_01707.1</name>
    <name evidence="2" type="ORF">RvY_01707</name>
</gene>
<name>A0A1D1UHF8_RAMVA</name>
<evidence type="ECO:0000313" key="2">
    <source>
        <dbReference type="EMBL" id="GAU89116.1"/>
    </source>
</evidence>
<sequence>MLQQALTTCAERKAKRLKISHDGASGPKLSFRNLVDLLEPVGPSGRSSWKRIVDREEDVIVFFQVNYLQSIPQLSKCIRIRRERTKTFEELLIPSVFFGRFLDESFVEKAFGTPNLTQFSDLQSLLNIVDQTGEHSTPESDSDGEHDGKYDHDSDADYVPVLENAVYPQLVITHINPPTDNPSQKSKRKVEARNAPLAQAVRKRGPEASEVKSDLATVFGIPAALVVDGDTSPKEKNIQHAPTDPSVMTVFHTFLAGNKKAYPAPLLDCQMPGPGKVALTKAICDGKFFYIDQKDLKNLRRDHGTKQLKYLSKVFDLLVGPKGLAFIKRRYEERKIAVQGLPKNKHHWQISSRKLLSEDFLHLLKVSTTRVDGPPTS</sequence>
<protein>
    <submittedName>
        <fullName evidence="2">Uncharacterized protein</fullName>
    </submittedName>
</protein>
<feature type="region of interest" description="Disordered" evidence="1">
    <location>
        <begin position="133"/>
        <end position="155"/>
    </location>
</feature>
<accession>A0A1D1UHF8</accession>
<evidence type="ECO:0000256" key="1">
    <source>
        <dbReference type="SAM" id="MobiDB-lite"/>
    </source>
</evidence>
<reference evidence="2 3" key="1">
    <citation type="journal article" date="2016" name="Nat. Commun.">
        <title>Extremotolerant tardigrade genome and improved radiotolerance of human cultured cells by tardigrade-unique protein.</title>
        <authorList>
            <person name="Hashimoto T."/>
            <person name="Horikawa D.D."/>
            <person name="Saito Y."/>
            <person name="Kuwahara H."/>
            <person name="Kozuka-Hata H."/>
            <person name="Shin-I T."/>
            <person name="Minakuchi Y."/>
            <person name="Ohishi K."/>
            <person name="Motoyama A."/>
            <person name="Aizu T."/>
            <person name="Enomoto A."/>
            <person name="Kondo K."/>
            <person name="Tanaka S."/>
            <person name="Hara Y."/>
            <person name="Koshikawa S."/>
            <person name="Sagara H."/>
            <person name="Miura T."/>
            <person name="Yokobori S."/>
            <person name="Miyagawa K."/>
            <person name="Suzuki Y."/>
            <person name="Kubo T."/>
            <person name="Oyama M."/>
            <person name="Kohara Y."/>
            <person name="Fujiyama A."/>
            <person name="Arakawa K."/>
            <person name="Katayama T."/>
            <person name="Toyoda A."/>
            <person name="Kunieda T."/>
        </authorList>
    </citation>
    <scope>NUCLEOTIDE SEQUENCE [LARGE SCALE GENOMIC DNA]</scope>
    <source>
        <strain evidence="2 3">YOKOZUNA-1</strain>
    </source>
</reference>
<dbReference type="Proteomes" id="UP000186922">
    <property type="component" value="Unassembled WGS sequence"/>
</dbReference>
<evidence type="ECO:0000313" key="3">
    <source>
        <dbReference type="Proteomes" id="UP000186922"/>
    </source>
</evidence>
<proteinExistence type="predicted"/>